<reference evidence="2 3" key="1">
    <citation type="submission" date="2011-04" db="EMBL/GenBank/DDBJ databases">
        <authorList>
            <person name="Harkins D.M."/>
            <person name="Madupu R."/>
            <person name="Durkin A.S."/>
            <person name="Torralba M."/>
            <person name="Methe B."/>
            <person name="Sutton G.G."/>
            <person name="Nelson K.E."/>
        </authorList>
    </citation>
    <scope>NUCLEOTIDE SEQUENCE [LARGE SCALE GENOMIC DNA]</scope>
    <source>
        <strain evidence="2 3">UPII 199-6</strain>
    </source>
</reference>
<dbReference type="InterPro" id="IPR016117">
    <property type="entry name" value="ArgJ-like_dom_sf"/>
</dbReference>
<dbReference type="Pfam" id="PF03576">
    <property type="entry name" value="Peptidase_S58"/>
    <property type="match status" value="1"/>
</dbReference>
<dbReference type="InterPro" id="IPR005321">
    <property type="entry name" value="Peptidase_S58_DmpA"/>
</dbReference>
<comment type="similarity">
    <text evidence="1">Belongs to the peptidase S58 family.</text>
</comment>
<evidence type="ECO:0000256" key="1">
    <source>
        <dbReference type="ARBA" id="ARBA00007068"/>
    </source>
</evidence>
<dbReference type="CDD" id="cd02252">
    <property type="entry name" value="nylC_like"/>
    <property type="match status" value="1"/>
</dbReference>
<sequence length="325" mass="33012">MIQEISLQAIQGVRIGNAENTRGGTGCTVLLFPHGAVCSVDIRGGAPASRETALLDPVATAETVHAVLLSGGSAFGLAAADGVMRYLQEQGVGFATRCGPVPLVVGSCIFDLPCGDIVYPDAAMGYAACRHSEENAPQEGNYGAGTGASVGKIAGVSRMMKAGLGMFAVQSGALQVGAVMVVNALGDVLSEKNTVLAGLRTPDGGALASTQQYVWEHMEAVSTIFTGTVENTTIGAVITNGGGTKTQMKKVAAMASNGLVRAVSPVNTTADGDSIYAASVGKVPASVDEMGILASYAVTCAVRRAVRCATGAYGIPARRDLIKNK</sequence>
<proteinExistence type="inferred from homology"/>
<accession>A0ABN0CZB3</accession>
<dbReference type="Gene3D" id="3.60.70.12">
    <property type="entry name" value="L-amino peptidase D-ALA esterase/amidase"/>
    <property type="match status" value="1"/>
</dbReference>
<dbReference type="SUPFAM" id="SSF56266">
    <property type="entry name" value="DmpA/ArgJ-like"/>
    <property type="match status" value="1"/>
</dbReference>
<protein>
    <submittedName>
        <fullName evidence="2">Peptidase family T4</fullName>
    </submittedName>
</protein>
<organism evidence="2 3">
    <name type="scientific">Megasphaera lornae</name>
    <dbReference type="NCBI Taxonomy" id="1000568"/>
    <lineage>
        <taxon>Bacteria</taxon>
        <taxon>Bacillati</taxon>
        <taxon>Bacillota</taxon>
        <taxon>Negativicutes</taxon>
        <taxon>Veillonellales</taxon>
        <taxon>Veillonellaceae</taxon>
        <taxon>Megasphaera</taxon>
    </lineage>
</organism>
<dbReference type="PANTHER" id="PTHR36512:SF3">
    <property type="entry name" value="BLR5678 PROTEIN"/>
    <property type="match status" value="1"/>
</dbReference>
<gene>
    <name evidence="2" type="ORF">HMPREF1039_0967</name>
</gene>
<dbReference type="EMBL" id="AFIJ01000033">
    <property type="protein sequence ID" value="EGL39761.1"/>
    <property type="molecule type" value="Genomic_DNA"/>
</dbReference>
<dbReference type="RefSeq" id="WP_007391366.1">
    <property type="nucleotide sequence ID" value="NZ_AFIJ01000033.1"/>
</dbReference>
<dbReference type="Proteomes" id="UP000004018">
    <property type="component" value="Unassembled WGS sequence"/>
</dbReference>
<dbReference type="PANTHER" id="PTHR36512">
    <property type="entry name" value="D-AMINOPEPTIDASE"/>
    <property type="match status" value="1"/>
</dbReference>
<evidence type="ECO:0000313" key="3">
    <source>
        <dbReference type="Proteomes" id="UP000004018"/>
    </source>
</evidence>
<name>A0ABN0CZB3_9FIRM</name>
<comment type="caution">
    <text evidence="2">The sequence shown here is derived from an EMBL/GenBank/DDBJ whole genome shotgun (WGS) entry which is preliminary data.</text>
</comment>
<evidence type="ECO:0000313" key="2">
    <source>
        <dbReference type="EMBL" id="EGL39761.1"/>
    </source>
</evidence>
<keyword evidence="3" id="KW-1185">Reference proteome</keyword>